<dbReference type="GO" id="GO:0008770">
    <property type="term" value="F:[acyl-carrier-protein] phosphodiesterase activity"/>
    <property type="evidence" value="ECO:0007669"/>
    <property type="project" value="InterPro"/>
</dbReference>
<dbReference type="RefSeq" id="WP_097131818.1">
    <property type="nucleotide sequence ID" value="NZ_OCMT01000002.1"/>
</dbReference>
<keyword evidence="2" id="KW-1185">Reference proteome</keyword>
<proteinExistence type="predicted"/>
<name>A0A286A027_9SPHI</name>
<dbReference type="AlphaFoldDB" id="A0A286A027"/>
<gene>
    <name evidence="1" type="ORF">SAMN06297358_2218</name>
</gene>
<dbReference type="EMBL" id="OCMT01000002">
    <property type="protein sequence ID" value="SOD15238.1"/>
    <property type="molecule type" value="Genomic_DNA"/>
</dbReference>
<dbReference type="InterPro" id="IPR007431">
    <property type="entry name" value="ACP_PD"/>
</dbReference>
<accession>A0A286A027</accession>
<dbReference type="GO" id="GO:0006633">
    <property type="term" value="P:fatty acid biosynthetic process"/>
    <property type="evidence" value="ECO:0007669"/>
    <property type="project" value="InterPro"/>
</dbReference>
<organism evidence="1 2">
    <name type="scientific">Pedobacter xixiisoli</name>
    <dbReference type="NCBI Taxonomy" id="1476464"/>
    <lineage>
        <taxon>Bacteria</taxon>
        <taxon>Pseudomonadati</taxon>
        <taxon>Bacteroidota</taxon>
        <taxon>Sphingobacteriia</taxon>
        <taxon>Sphingobacteriales</taxon>
        <taxon>Sphingobacteriaceae</taxon>
        <taxon>Pedobacter</taxon>
    </lineage>
</organism>
<reference evidence="2" key="1">
    <citation type="submission" date="2017-09" db="EMBL/GenBank/DDBJ databases">
        <authorList>
            <person name="Varghese N."/>
            <person name="Submissions S."/>
        </authorList>
    </citation>
    <scope>NUCLEOTIDE SEQUENCE [LARGE SCALE GENOMIC DNA]</scope>
    <source>
        <strain evidence="2">CGMCC 1.12803</strain>
    </source>
</reference>
<dbReference type="OrthoDB" id="790170at2"/>
<sequence length="223" mass="26344">MNFLSHFYFDRNTPNANIVLGTILPDLLKNANKSWNVHPEKHAELFEKNGLDTLLQGWKRHLQVDLLFHSSDFFTSKTQDLKQLLIPILKDSPVRPSFLAHIGVELLLDHLLIEHQQIAIHSFYDNLDAVKDDDLADFLKNCNIDDTELFFKFFNGFKSSRYLLSYQKLENISFALQRICMRLWEHPFTEKTTYDLTSVLEFYKIQLEIDFMVIFEEIEIRLT</sequence>
<evidence type="ECO:0000313" key="1">
    <source>
        <dbReference type="EMBL" id="SOD15238.1"/>
    </source>
</evidence>
<evidence type="ECO:0008006" key="3">
    <source>
        <dbReference type="Google" id="ProtNLM"/>
    </source>
</evidence>
<dbReference type="Proteomes" id="UP000219281">
    <property type="component" value="Unassembled WGS sequence"/>
</dbReference>
<dbReference type="Pfam" id="PF04336">
    <property type="entry name" value="ACP_PD"/>
    <property type="match status" value="1"/>
</dbReference>
<protein>
    <recommendedName>
        <fullName evidence="3">Acyl carrier protein phosphodiesterase</fullName>
    </recommendedName>
</protein>
<evidence type="ECO:0000313" key="2">
    <source>
        <dbReference type="Proteomes" id="UP000219281"/>
    </source>
</evidence>